<organism evidence="1 2">
    <name type="scientific">Inconstantimicrobium mannanitabidum</name>
    <dbReference type="NCBI Taxonomy" id="1604901"/>
    <lineage>
        <taxon>Bacteria</taxon>
        <taxon>Bacillati</taxon>
        <taxon>Bacillota</taxon>
        <taxon>Clostridia</taxon>
        <taxon>Eubacteriales</taxon>
        <taxon>Clostridiaceae</taxon>
        <taxon>Inconstantimicrobium</taxon>
    </lineage>
</organism>
<sequence length="88" mass="10333">MYIGCKVKIENVRLNRTEIARPNVKVGEVVAIYPHHIVIQYEKLASKESFNFADVCQPRETLLTFKKDKEWLRVKAGRARDFKELGWI</sequence>
<gene>
    <name evidence="1" type="ORF">rsdtw13_08870</name>
</gene>
<name>A0ACB5R9C7_9CLOT</name>
<reference evidence="1" key="1">
    <citation type="journal article" date="2025" name="Int. J. Syst. Evol. Microbiol.">
        <title>Inconstantimicrobium mannanitabidum sp. nov., a novel member of the family Clostridiaceae isolated from anoxic soil under the treatment of reductive soil disinfestation.</title>
        <authorList>
            <person name="Ueki A."/>
            <person name="Tonouchi A."/>
            <person name="Honma S."/>
            <person name="Kaku N."/>
            <person name="Ueki K."/>
        </authorList>
    </citation>
    <scope>NUCLEOTIDE SEQUENCE</scope>
    <source>
        <strain evidence="1">TW13</strain>
    </source>
</reference>
<dbReference type="EMBL" id="BROD01000001">
    <property type="protein sequence ID" value="GKX65629.1"/>
    <property type="molecule type" value="Genomic_DNA"/>
</dbReference>
<comment type="caution">
    <text evidence="1">The sequence shown here is derived from an EMBL/GenBank/DDBJ whole genome shotgun (WGS) entry which is preliminary data.</text>
</comment>
<evidence type="ECO:0000313" key="2">
    <source>
        <dbReference type="Proteomes" id="UP001058074"/>
    </source>
</evidence>
<accession>A0ACB5R9C7</accession>
<protein>
    <submittedName>
        <fullName evidence="1">Uncharacterized protein</fullName>
    </submittedName>
</protein>
<evidence type="ECO:0000313" key="1">
    <source>
        <dbReference type="EMBL" id="GKX65629.1"/>
    </source>
</evidence>
<dbReference type="Proteomes" id="UP001058074">
    <property type="component" value="Unassembled WGS sequence"/>
</dbReference>
<proteinExistence type="predicted"/>
<keyword evidence="2" id="KW-1185">Reference proteome</keyword>